<evidence type="ECO:0000256" key="5">
    <source>
        <dbReference type="ARBA" id="ARBA00022824"/>
    </source>
</evidence>
<dbReference type="STRING" id="158441.A0A226CZW2"/>
<comment type="similarity">
    <text evidence="8">Belongs to the glycosyltransferase 22 family.</text>
</comment>
<feature type="transmembrane region" description="Helical" evidence="8">
    <location>
        <begin position="203"/>
        <end position="226"/>
    </location>
</feature>
<dbReference type="PANTHER" id="PTHR22760">
    <property type="entry name" value="GLYCOSYLTRANSFERASE"/>
    <property type="match status" value="1"/>
</dbReference>
<keyword evidence="5 8" id="KW-0256">Endoplasmic reticulum</keyword>
<dbReference type="GO" id="GO:0006506">
    <property type="term" value="P:GPI anchor biosynthetic process"/>
    <property type="evidence" value="ECO:0007669"/>
    <property type="project" value="TreeGrafter"/>
</dbReference>
<evidence type="ECO:0000256" key="4">
    <source>
        <dbReference type="ARBA" id="ARBA00022692"/>
    </source>
</evidence>
<dbReference type="GO" id="GO:0005789">
    <property type="term" value="C:endoplasmic reticulum membrane"/>
    <property type="evidence" value="ECO:0007669"/>
    <property type="project" value="UniProtKB-SubCell"/>
</dbReference>
<proteinExistence type="inferred from homology"/>
<feature type="transmembrane region" description="Helical" evidence="8">
    <location>
        <begin position="246"/>
        <end position="266"/>
    </location>
</feature>
<dbReference type="InterPro" id="IPR005599">
    <property type="entry name" value="GPI_mannosylTrfase"/>
</dbReference>
<dbReference type="PANTHER" id="PTHR22760:SF4">
    <property type="entry name" value="GPI MANNOSYLTRANSFERASE 3"/>
    <property type="match status" value="1"/>
</dbReference>
<organism evidence="9 10">
    <name type="scientific">Folsomia candida</name>
    <name type="common">Springtail</name>
    <dbReference type="NCBI Taxonomy" id="158441"/>
    <lineage>
        <taxon>Eukaryota</taxon>
        <taxon>Metazoa</taxon>
        <taxon>Ecdysozoa</taxon>
        <taxon>Arthropoda</taxon>
        <taxon>Hexapoda</taxon>
        <taxon>Collembola</taxon>
        <taxon>Entomobryomorpha</taxon>
        <taxon>Isotomoidea</taxon>
        <taxon>Isotomidae</taxon>
        <taxon>Proisotominae</taxon>
        <taxon>Folsomia</taxon>
    </lineage>
</organism>
<protein>
    <recommendedName>
        <fullName evidence="8">Mannosyltransferase</fullName>
        <ecNumber evidence="8">2.4.1.-</ecNumber>
    </recommendedName>
</protein>
<keyword evidence="4 8" id="KW-0812">Transmembrane</keyword>
<dbReference type="OrthoDB" id="416834at2759"/>
<evidence type="ECO:0000256" key="2">
    <source>
        <dbReference type="ARBA" id="ARBA00022676"/>
    </source>
</evidence>
<dbReference type="EC" id="2.4.1.-" evidence="8"/>
<evidence type="ECO:0000256" key="1">
    <source>
        <dbReference type="ARBA" id="ARBA00004477"/>
    </source>
</evidence>
<evidence type="ECO:0000256" key="8">
    <source>
        <dbReference type="RuleBase" id="RU363075"/>
    </source>
</evidence>
<keyword evidence="10" id="KW-1185">Reference proteome</keyword>
<keyword evidence="6 8" id="KW-1133">Transmembrane helix</keyword>
<dbReference type="Pfam" id="PF03901">
    <property type="entry name" value="Glyco_transf_22"/>
    <property type="match status" value="1"/>
</dbReference>
<comment type="caution">
    <text evidence="9">The sequence shown here is derived from an EMBL/GenBank/DDBJ whole genome shotgun (WGS) entry which is preliminary data.</text>
</comment>
<evidence type="ECO:0000256" key="7">
    <source>
        <dbReference type="ARBA" id="ARBA00023136"/>
    </source>
</evidence>
<dbReference type="OMA" id="HHMVFNN"/>
<comment type="subcellular location">
    <subcellularLocation>
        <location evidence="1 8">Endoplasmic reticulum membrane</location>
        <topology evidence="1 8">Multi-pass membrane protein</topology>
    </subcellularLocation>
</comment>
<keyword evidence="3 9" id="KW-0808">Transferase</keyword>
<dbReference type="AlphaFoldDB" id="A0A226CZW2"/>
<gene>
    <name evidence="9" type="ORF">Fcan01_26773</name>
</gene>
<dbReference type="EMBL" id="LNIX01000045">
    <property type="protein sequence ID" value="OXA38473.1"/>
    <property type="molecule type" value="Genomic_DNA"/>
</dbReference>
<evidence type="ECO:0000313" key="10">
    <source>
        <dbReference type="Proteomes" id="UP000198287"/>
    </source>
</evidence>
<name>A0A226CZW2_FOLCA</name>
<feature type="transmembrane region" description="Helical" evidence="8">
    <location>
        <begin position="294"/>
        <end position="315"/>
    </location>
</feature>
<accession>A0A226CZW2</accession>
<reference evidence="9 10" key="1">
    <citation type="submission" date="2015-12" db="EMBL/GenBank/DDBJ databases">
        <title>The genome of Folsomia candida.</title>
        <authorList>
            <person name="Faddeeva A."/>
            <person name="Derks M.F."/>
            <person name="Anvar Y."/>
            <person name="Smit S."/>
            <person name="Van Straalen N."/>
            <person name="Roelofs D."/>
        </authorList>
    </citation>
    <scope>NUCLEOTIDE SEQUENCE [LARGE SCALE GENOMIC DNA]</scope>
    <source>
        <strain evidence="9 10">VU population</strain>
        <tissue evidence="9">Whole body</tissue>
    </source>
</reference>
<dbReference type="Proteomes" id="UP000198287">
    <property type="component" value="Unassembled WGS sequence"/>
</dbReference>
<feature type="transmembrane region" description="Helical" evidence="8">
    <location>
        <begin position="163"/>
        <end position="182"/>
    </location>
</feature>
<sequence>MGARRVKMKNPRRTSTEDERTLATIIRMMRSQKKKVLTMAATPLWKRIGMRKYLMVCLLFRWLSAFLIQTEFVPDEAWQSTEVAYVYTWGRGHLTWEWLVGLRNHLFPFVITALYKTLKWMGADSPYALLIIPRLAMATLTAFGDWSLFLYCTSRFGISSAKWSLTFMLTCWFTFYCGARTLTNSVEMSLNCIAMYLMQMHQIVPMVGVVALNFVIRPTAVVIWIPQVWEVLKLFFPMRVAHRLPAAILVGLSVIVVGAIVDSFVYGKAMMTWLRFIQFNFIQGDSAQFGEHHVLWYFYSGVPSILGLSVVPLLVSLSLRLHEKEWTVILGFISCFSLIRHKEIRFLLPILPHMFAVIGDVFYKCGELGKDPEVVKREKIDIGRMLNNWFFLTLVVNILAALYFCSFHQGGILPIANYVNLQSASITAPHIWVMMQCYSVPVFTYMHNPSATFEYFTCAPSSLAGSVTSRLHNAEFPFSTNVTFLEDFISAKLLPNGTLPHFILSFDTISSKLISLLGKVVINGAALAPYEVCFSHVHAHFGDQQGLAQVLCAKGVKDWVAPEVNNGGHDL</sequence>
<evidence type="ECO:0000256" key="3">
    <source>
        <dbReference type="ARBA" id="ARBA00022679"/>
    </source>
</evidence>
<evidence type="ECO:0000256" key="6">
    <source>
        <dbReference type="ARBA" id="ARBA00022989"/>
    </source>
</evidence>
<keyword evidence="2 8" id="KW-0328">Glycosyltransferase</keyword>
<dbReference type="GO" id="GO:0000026">
    <property type="term" value="F:alpha-1,2-mannosyltransferase activity"/>
    <property type="evidence" value="ECO:0007669"/>
    <property type="project" value="TreeGrafter"/>
</dbReference>
<feature type="transmembrane region" description="Helical" evidence="8">
    <location>
        <begin position="127"/>
        <end position="151"/>
    </location>
</feature>
<keyword evidence="7 8" id="KW-0472">Membrane</keyword>
<feature type="transmembrane region" description="Helical" evidence="8">
    <location>
        <begin position="386"/>
        <end position="404"/>
    </location>
</feature>
<evidence type="ECO:0000313" key="9">
    <source>
        <dbReference type="EMBL" id="OXA38473.1"/>
    </source>
</evidence>